<comment type="domain">
    <text evidence="8">Possesses an unusual extended V-shaped dimeric structure with each monomer consisting of three distinct domains arranged along a curved 'spinal' alpha-helix. The N-terminal catalytic domain specifically recognizes the glutamate moiety of the substrate. The second domain is the NADPH-binding domain, and the third C-terminal domain is responsible for dimerization.</text>
</comment>
<dbReference type="EMBL" id="DVHN01000123">
    <property type="protein sequence ID" value="HIR89181.1"/>
    <property type="molecule type" value="Genomic_DNA"/>
</dbReference>
<feature type="binding site" evidence="8 10">
    <location>
        <begin position="118"/>
        <end position="120"/>
    </location>
    <ligand>
        <name>substrate</name>
    </ligand>
</feature>
<dbReference type="InterPro" id="IPR015895">
    <property type="entry name" value="4pyrrol_synth_GluRdtase_N"/>
</dbReference>
<comment type="subunit">
    <text evidence="8">Homodimer.</text>
</comment>
<feature type="binding site" evidence="8 10">
    <location>
        <position position="113"/>
    </location>
    <ligand>
        <name>substrate</name>
    </ligand>
</feature>
<name>A0A9D1EEY7_9FIRM</name>
<evidence type="ECO:0000259" key="14">
    <source>
        <dbReference type="Pfam" id="PF00745"/>
    </source>
</evidence>
<comment type="similarity">
    <text evidence="2 8 13">Belongs to the glutamyl-tRNA reductase family.</text>
</comment>
<dbReference type="GO" id="GO:0019353">
    <property type="term" value="P:protoporphyrinogen IX biosynthetic process from glutamate"/>
    <property type="evidence" value="ECO:0007669"/>
    <property type="project" value="TreeGrafter"/>
</dbReference>
<dbReference type="PIRSF" id="PIRSF000445">
    <property type="entry name" value="4pyrrol_synth_GluRdtase"/>
    <property type="match status" value="1"/>
</dbReference>
<comment type="pathway">
    <text evidence="1 8 13">Porphyrin-containing compound metabolism; protoporphyrin-IX biosynthesis; 5-aminolevulinate from L-glutamyl-tRNA(Glu): step 1/2.</text>
</comment>
<dbReference type="InterPro" id="IPR006151">
    <property type="entry name" value="Shikm_DH/Glu-tRNA_Rdtase"/>
</dbReference>
<reference evidence="17" key="1">
    <citation type="submission" date="2020-10" db="EMBL/GenBank/DDBJ databases">
        <authorList>
            <person name="Gilroy R."/>
        </authorList>
    </citation>
    <scope>NUCLEOTIDE SEQUENCE</scope>
    <source>
        <strain evidence="17">ChiW13-3771</strain>
    </source>
</reference>
<feature type="binding site" evidence="8 11">
    <location>
        <begin position="193"/>
        <end position="198"/>
    </location>
    <ligand>
        <name>NADP(+)</name>
        <dbReference type="ChEBI" id="CHEBI:58349"/>
    </ligand>
</feature>
<keyword evidence="4 8" id="KW-0521">NADP</keyword>
<dbReference type="PANTHER" id="PTHR43013">
    <property type="entry name" value="GLUTAMYL-TRNA REDUCTASE"/>
    <property type="match status" value="1"/>
</dbReference>
<proteinExistence type="inferred from homology"/>
<dbReference type="Gene3D" id="3.30.460.30">
    <property type="entry name" value="Glutamyl-tRNA reductase, N-terminal domain"/>
    <property type="match status" value="1"/>
</dbReference>
<feature type="domain" description="Tetrapyrrole biosynthesis glutamyl-tRNA reductase dimerisation" evidence="14">
    <location>
        <begin position="324"/>
        <end position="420"/>
    </location>
</feature>
<evidence type="ECO:0000256" key="5">
    <source>
        <dbReference type="ARBA" id="ARBA00023002"/>
    </source>
</evidence>
<dbReference type="NCBIfam" id="TIGR01035">
    <property type="entry name" value="hemA"/>
    <property type="match status" value="1"/>
</dbReference>
<dbReference type="Proteomes" id="UP000824201">
    <property type="component" value="Unassembled WGS sequence"/>
</dbReference>
<evidence type="ECO:0000259" key="16">
    <source>
        <dbReference type="Pfam" id="PF05201"/>
    </source>
</evidence>
<evidence type="ECO:0000256" key="10">
    <source>
        <dbReference type="PIRSR" id="PIRSR000445-2"/>
    </source>
</evidence>
<evidence type="ECO:0000313" key="17">
    <source>
        <dbReference type="EMBL" id="HIR89181.1"/>
    </source>
</evidence>
<dbReference type="EC" id="1.2.1.70" evidence="3 8"/>
<dbReference type="SUPFAM" id="SSF69742">
    <property type="entry name" value="Glutamyl tRNA-reductase catalytic, N-terminal domain"/>
    <property type="match status" value="1"/>
</dbReference>
<dbReference type="HAMAP" id="MF_00087">
    <property type="entry name" value="Glu_tRNA_reductase"/>
    <property type="match status" value="1"/>
</dbReference>
<feature type="binding site" evidence="8 10">
    <location>
        <position position="124"/>
    </location>
    <ligand>
        <name>substrate</name>
    </ligand>
</feature>
<evidence type="ECO:0000256" key="4">
    <source>
        <dbReference type="ARBA" id="ARBA00022857"/>
    </source>
</evidence>
<dbReference type="PANTHER" id="PTHR43013:SF1">
    <property type="entry name" value="GLUTAMYL-TRNA REDUCTASE"/>
    <property type="match status" value="1"/>
</dbReference>
<dbReference type="Pfam" id="PF01488">
    <property type="entry name" value="Shikimate_DH"/>
    <property type="match status" value="1"/>
</dbReference>
<keyword evidence="6 8" id="KW-0627">Porphyrin biosynthesis</keyword>
<feature type="binding site" evidence="8 10">
    <location>
        <begin position="49"/>
        <end position="52"/>
    </location>
    <ligand>
        <name>substrate</name>
    </ligand>
</feature>
<evidence type="ECO:0000256" key="12">
    <source>
        <dbReference type="PIRSR" id="PIRSR000445-4"/>
    </source>
</evidence>
<dbReference type="AlphaFoldDB" id="A0A9D1EEY7"/>
<dbReference type="FunFam" id="3.30.460.30:FF:000001">
    <property type="entry name" value="Glutamyl-tRNA reductase"/>
    <property type="match status" value="1"/>
</dbReference>
<dbReference type="SUPFAM" id="SSF51735">
    <property type="entry name" value="NAD(P)-binding Rossmann-fold domains"/>
    <property type="match status" value="1"/>
</dbReference>
<evidence type="ECO:0000259" key="15">
    <source>
        <dbReference type="Pfam" id="PF01488"/>
    </source>
</evidence>
<evidence type="ECO:0000313" key="18">
    <source>
        <dbReference type="Proteomes" id="UP000824201"/>
    </source>
</evidence>
<dbReference type="InterPro" id="IPR015896">
    <property type="entry name" value="4pyrrol_synth_GluRdtase_dimer"/>
</dbReference>
<dbReference type="Pfam" id="PF05201">
    <property type="entry name" value="GlutR_N"/>
    <property type="match status" value="1"/>
</dbReference>
<organism evidence="17 18">
    <name type="scientific">Candidatus Fimimorpha faecalis</name>
    <dbReference type="NCBI Taxonomy" id="2840824"/>
    <lineage>
        <taxon>Bacteria</taxon>
        <taxon>Bacillati</taxon>
        <taxon>Bacillota</taxon>
        <taxon>Clostridia</taxon>
        <taxon>Eubacteriales</taxon>
        <taxon>Candidatus Fimimorpha</taxon>
    </lineage>
</organism>
<evidence type="ECO:0000256" key="8">
    <source>
        <dbReference type="HAMAP-Rule" id="MF_00087"/>
    </source>
</evidence>
<accession>A0A9D1EEY7</accession>
<keyword evidence="5 8" id="KW-0560">Oxidoreductase</keyword>
<evidence type="ECO:0000256" key="6">
    <source>
        <dbReference type="ARBA" id="ARBA00023244"/>
    </source>
</evidence>
<comment type="function">
    <text evidence="8">Catalyzes the NADPH-dependent reduction of glutamyl-tRNA(Glu) to glutamate 1-semialdehyde (GSA).</text>
</comment>
<evidence type="ECO:0000256" key="1">
    <source>
        <dbReference type="ARBA" id="ARBA00005059"/>
    </source>
</evidence>
<dbReference type="InterPro" id="IPR036291">
    <property type="entry name" value="NAD(P)-bd_dom_sf"/>
</dbReference>
<evidence type="ECO:0000256" key="11">
    <source>
        <dbReference type="PIRSR" id="PIRSR000445-3"/>
    </source>
</evidence>
<dbReference type="InterPro" id="IPR000343">
    <property type="entry name" value="4pyrrol_synth_GluRdtase"/>
</dbReference>
<protein>
    <recommendedName>
        <fullName evidence="3 8">Glutamyl-tRNA reductase</fullName>
        <shortName evidence="8">GluTR</shortName>
        <ecNumber evidence="3 8">1.2.1.70</ecNumber>
    </recommendedName>
</protein>
<comment type="caution">
    <text evidence="17">The sequence shown here is derived from an EMBL/GenBank/DDBJ whole genome shotgun (WGS) entry which is preliminary data.</text>
</comment>
<reference evidence="17" key="2">
    <citation type="journal article" date="2021" name="PeerJ">
        <title>Extensive microbial diversity within the chicken gut microbiome revealed by metagenomics and culture.</title>
        <authorList>
            <person name="Gilroy R."/>
            <person name="Ravi A."/>
            <person name="Getino M."/>
            <person name="Pursley I."/>
            <person name="Horton D.L."/>
            <person name="Alikhan N.F."/>
            <person name="Baker D."/>
            <person name="Gharbi K."/>
            <person name="Hall N."/>
            <person name="Watson M."/>
            <person name="Adriaenssens E.M."/>
            <person name="Foster-Nyarko E."/>
            <person name="Jarju S."/>
            <person name="Secka A."/>
            <person name="Antonio M."/>
            <person name="Oren A."/>
            <person name="Chaudhuri R.R."/>
            <person name="La Ragione R."/>
            <person name="Hildebrand F."/>
            <person name="Pallen M.J."/>
        </authorList>
    </citation>
    <scope>NUCLEOTIDE SEQUENCE</scope>
    <source>
        <strain evidence="17">ChiW13-3771</strain>
    </source>
</reference>
<feature type="domain" description="Quinate/shikimate 5-dehydrogenase/glutamyl-tRNA reductase" evidence="15">
    <location>
        <begin position="180"/>
        <end position="309"/>
    </location>
</feature>
<dbReference type="InterPro" id="IPR036343">
    <property type="entry name" value="GluRdtase_N_sf"/>
</dbReference>
<feature type="site" description="Important for activity" evidence="8 12">
    <location>
        <position position="103"/>
    </location>
</feature>
<evidence type="ECO:0000256" key="9">
    <source>
        <dbReference type="PIRSR" id="PIRSR000445-1"/>
    </source>
</evidence>
<dbReference type="Pfam" id="PF00745">
    <property type="entry name" value="GlutR_dimer"/>
    <property type="match status" value="1"/>
</dbReference>
<feature type="active site" description="Nucleophile" evidence="8 9">
    <location>
        <position position="50"/>
    </location>
</feature>
<dbReference type="GO" id="GO:0050661">
    <property type="term" value="F:NADP binding"/>
    <property type="evidence" value="ECO:0007669"/>
    <property type="project" value="InterPro"/>
</dbReference>
<evidence type="ECO:0000256" key="13">
    <source>
        <dbReference type="RuleBase" id="RU000584"/>
    </source>
</evidence>
<dbReference type="Gene3D" id="3.40.50.720">
    <property type="entry name" value="NAD(P)-binding Rossmann-like Domain"/>
    <property type="match status" value="1"/>
</dbReference>
<gene>
    <name evidence="8 17" type="primary">hemA</name>
    <name evidence="17" type="ORF">IAC96_09545</name>
</gene>
<comment type="catalytic activity">
    <reaction evidence="7 8 13">
        <text>(S)-4-amino-5-oxopentanoate + tRNA(Glu) + NADP(+) = L-glutamyl-tRNA(Glu) + NADPH + H(+)</text>
        <dbReference type="Rhea" id="RHEA:12344"/>
        <dbReference type="Rhea" id="RHEA-COMP:9663"/>
        <dbReference type="Rhea" id="RHEA-COMP:9680"/>
        <dbReference type="ChEBI" id="CHEBI:15378"/>
        <dbReference type="ChEBI" id="CHEBI:57501"/>
        <dbReference type="ChEBI" id="CHEBI:57783"/>
        <dbReference type="ChEBI" id="CHEBI:58349"/>
        <dbReference type="ChEBI" id="CHEBI:78442"/>
        <dbReference type="ChEBI" id="CHEBI:78520"/>
        <dbReference type="EC" id="1.2.1.70"/>
    </reaction>
</comment>
<evidence type="ECO:0000256" key="3">
    <source>
        <dbReference type="ARBA" id="ARBA00012970"/>
    </source>
</evidence>
<evidence type="ECO:0000256" key="2">
    <source>
        <dbReference type="ARBA" id="ARBA00005916"/>
    </source>
</evidence>
<dbReference type="GO" id="GO:0008883">
    <property type="term" value="F:glutamyl-tRNA reductase activity"/>
    <property type="evidence" value="ECO:0007669"/>
    <property type="project" value="UniProtKB-UniRule"/>
</dbReference>
<feature type="domain" description="Glutamyl-tRNA reductase N-terminal" evidence="16">
    <location>
        <begin position="7"/>
        <end position="159"/>
    </location>
</feature>
<evidence type="ECO:0000256" key="7">
    <source>
        <dbReference type="ARBA" id="ARBA00047464"/>
    </source>
</evidence>
<comment type="miscellaneous">
    <text evidence="8">During catalysis, the active site Cys acts as a nucleophile attacking the alpha-carbonyl group of tRNA-bound glutamate with the formation of a thioester intermediate between enzyme and glutamate, and the concomitant release of tRNA(Glu). The thioester intermediate is finally reduced by direct hydride transfer from NADPH, to form the product GSA.</text>
</comment>
<sequence>MEIKMTGIDHETFSLEERELFSWTKEETADILQQLKAYNKNGACILLITCNRTELYLSGSGWNGTAYEVLYNVLEERQEQKQVLRRELKEKAICRENMDAVCHLLQVAAGMRSRIFGEDQILTQVRAALVLAREAHTTDGELERLFQIAITAGKRVRTKVRLTAVNTSVVEQMLLRLGERTDSLKDWNALVIGNGEIGRLAAARLIECGANVTMTVRHYKTKEVTIPVGCKIIDYRERYDFVDKMDLIVSATTSPHHTLLWENGLDQSGKQQLFADGRERIVFDMAVPRDISPRFGELPNITLYNIDSLGGSAACENQRNAMEEAMSILKEYAKEYEAWSQFRSYIPVIQEIGTYCAEDIFKRIEKPLKQVIVDPAGREELEQVIETAAKKVVGNLMYDMKEQLEMEEWENYMSMIQRIMNGRER</sequence>